<keyword evidence="1" id="KW-0808">Transferase</keyword>
<dbReference type="PANTHER" id="PTHR43792:SF8">
    <property type="entry name" value="[RIBOSOMAL PROTEIN US5]-ALANINE N-ACETYLTRANSFERASE"/>
    <property type="match status" value="1"/>
</dbReference>
<evidence type="ECO:0000256" key="2">
    <source>
        <dbReference type="ARBA" id="ARBA00023315"/>
    </source>
</evidence>
<comment type="similarity">
    <text evidence="3">Belongs to the acetyltransferase family. RimJ subfamily.</text>
</comment>
<protein>
    <submittedName>
        <fullName evidence="6">Unannotated protein</fullName>
    </submittedName>
</protein>
<organism evidence="6">
    <name type="scientific">freshwater metagenome</name>
    <dbReference type="NCBI Taxonomy" id="449393"/>
    <lineage>
        <taxon>unclassified sequences</taxon>
        <taxon>metagenomes</taxon>
        <taxon>ecological metagenomes</taxon>
    </lineage>
</organism>
<proteinExistence type="inferred from homology"/>
<dbReference type="PANTHER" id="PTHR43792">
    <property type="entry name" value="GNAT FAMILY, PUTATIVE (AFU_ORTHOLOGUE AFUA_3G00765)-RELATED-RELATED"/>
    <property type="match status" value="1"/>
</dbReference>
<dbReference type="AlphaFoldDB" id="A0A6J7KKM9"/>
<gene>
    <name evidence="5" type="ORF">UFOPK1392_01804</name>
    <name evidence="6" type="ORF">UFOPK3733_02198</name>
</gene>
<evidence type="ECO:0000256" key="3">
    <source>
        <dbReference type="ARBA" id="ARBA00038502"/>
    </source>
</evidence>
<name>A0A6J7KKM9_9ZZZZ</name>
<evidence type="ECO:0000259" key="4">
    <source>
        <dbReference type="Pfam" id="PF13302"/>
    </source>
</evidence>
<dbReference type="Gene3D" id="3.40.630.30">
    <property type="match status" value="1"/>
</dbReference>
<feature type="domain" description="N-acetyltransferase" evidence="4">
    <location>
        <begin position="8"/>
        <end position="152"/>
    </location>
</feature>
<dbReference type="EMBL" id="CAFBNC010000175">
    <property type="protein sequence ID" value="CAB4956590.1"/>
    <property type="molecule type" value="Genomic_DNA"/>
</dbReference>
<reference evidence="6" key="1">
    <citation type="submission" date="2020-05" db="EMBL/GenBank/DDBJ databases">
        <authorList>
            <person name="Chiriac C."/>
            <person name="Salcher M."/>
            <person name="Ghai R."/>
            <person name="Kavagutti S V."/>
        </authorList>
    </citation>
    <scope>NUCLEOTIDE SEQUENCE</scope>
</reference>
<accession>A0A6J7KKM9</accession>
<sequence>MTLLLGRRLVLRQLVVTDFPAWREVRRRNDGWLTKWEPTRQPGTPDVIEDRDAFGVRCSARQRERQLGIGFGFGIFVEGSFCGEINLSSVQRGPFQSASVGYWIDEAQAGNSYVPEALVVLAKHAFEDLLLHRIEIAIIPRNSASRRVVEKLAIREEGIARWFLEINGVWEDHVRFGLTIEDWRERGDELLADWVQPG</sequence>
<dbReference type="EMBL" id="CAEMXZ010000096">
    <property type="protein sequence ID" value="CAB4324041.1"/>
    <property type="molecule type" value="Genomic_DNA"/>
</dbReference>
<dbReference type="InterPro" id="IPR000182">
    <property type="entry name" value="GNAT_dom"/>
</dbReference>
<evidence type="ECO:0000256" key="1">
    <source>
        <dbReference type="ARBA" id="ARBA00022679"/>
    </source>
</evidence>
<dbReference type="Pfam" id="PF13302">
    <property type="entry name" value="Acetyltransf_3"/>
    <property type="match status" value="1"/>
</dbReference>
<dbReference type="SUPFAM" id="SSF55729">
    <property type="entry name" value="Acyl-CoA N-acyltransferases (Nat)"/>
    <property type="match status" value="1"/>
</dbReference>
<dbReference type="GO" id="GO:0008999">
    <property type="term" value="F:protein-N-terminal-alanine acetyltransferase activity"/>
    <property type="evidence" value="ECO:0007669"/>
    <property type="project" value="TreeGrafter"/>
</dbReference>
<evidence type="ECO:0000313" key="5">
    <source>
        <dbReference type="EMBL" id="CAB4324041.1"/>
    </source>
</evidence>
<dbReference type="InterPro" id="IPR051531">
    <property type="entry name" value="N-acetyltransferase"/>
</dbReference>
<keyword evidence="2" id="KW-0012">Acyltransferase</keyword>
<dbReference type="GO" id="GO:0005737">
    <property type="term" value="C:cytoplasm"/>
    <property type="evidence" value="ECO:0007669"/>
    <property type="project" value="TreeGrafter"/>
</dbReference>
<evidence type="ECO:0000313" key="6">
    <source>
        <dbReference type="EMBL" id="CAB4956590.1"/>
    </source>
</evidence>
<dbReference type="InterPro" id="IPR016181">
    <property type="entry name" value="Acyl_CoA_acyltransferase"/>
</dbReference>